<accession>A0ABD3IIE1</accession>
<reference evidence="1 2" key="1">
    <citation type="submission" date="2024-09" db="EMBL/GenBank/DDBJ databases">
        <title>Chromosome-scale assembly of Riccia sorocarpa.</title>
        <authorList>
            <person name="Paukszto L."/>
        </authorList>
    </citation>
    <scope>NUCLEOTIDE SEQUENCE [LARGE SCALE GENOMIC DNA]</scope>
    <source>
        <strain evidence="1">LP-2024</strain>
        <tissue evidence="1">Aerial parts of the thallus</tissue>
    </source>
</reference>
<keyword evidence="2" id="KW-1185">Reference proteome</keyword>
<evidence type="ECO:0000313" key="1">
    <source>
        <dbReference type="EMBL" id="KAL3701299.1"/>
    </source>
</evidence>
<protein>
    <submittedName>
        <fullName evidence="1">Uncharacterized protein</fullName>
    </submittedName>
</protein>
<gene>
    <name evidence="1" type="ORF">R1sor_019321</name>
</gene>
<proteinExistence type="predicted"/>
<name>A0ABD3IIE1_9MARC</name>
<organism evidence="1 2">
    <name type="scientific">Riccia sorocarpa</name>
    <dbReference type="NCBI Taxonomy" id="122646"/>
    <lineage>
        <taxon>Eukaryota</taxon>
        <taxon>Viridiplantae</taxon>
        <taxon>Streptophyta</taxon>
        <taxon>Embryophyta</taxon>
        <taxon>Marchantiophyta</taxon>
        <taxon>Marchantiopsida</taxon>
        <taxon>Marchantiidae</taxon>
        <taxon>Marchantiales</taxon>
        <taxon>Ricciaceae</taxon>
        <taxon>Riccia</taxon>
    </lineage>
</organism>
<comment type="caution">
    <text evidence="1">The sequence shown here is derived from an EMBL/GenBank/DDBJ whole genome shotgun (WGS) entry which is preliminary data.</text>
</comment>
<dbReference type="EMBL" id="JBJQOH010000001">
    <property type="protein sequence ID" value="KAL3701299.1"/>
    <property type="molecule type" value="Genomic_DNA"/>
</dbReference>
<sequence length="106" mass="10326">MTRGCVPGVCAGEAGLRACLADGKVGGAGGLDGTISGGGAGPGLGLLNPCVAVNYGCIVNVATPASPTSPSPTKARGPALPAPLSPIALPLPQARKSCHRFLLRVR</sequence>
<dbReference type="AlphaFoldDB" id="A0ABD3IIE1"/>
<dbReference type="Proteomes" id="UP001633002">
    <property type="component" value="Unassembled WGS sequence"/>
</dbReference>
<evidence type="ECO:0000313" key="2">
    <source>
        <dbReference type="Proteomes" id="UP001633002"/>
    </source>
</evidence>